<reference evidence="2" key="1">
    <citation type="submission" date="2017-01" db="EMBL/GenBank/DDBJ databases">
        <authorList>
            <person name="Varghese N."/>
            <person name="Submissions S."/>
        </authorList>
    </citation>
    <scope>NUCLEOTIDE SEQUENCE [LARGE SCALE GENOMIC DNA]</scope>
    <source>
        <strain evidence="2">CGMCC 1.7737</strain>
    </source>
</reference>
<dbReference type="AlphaFoldDB" id="A0A1N6WLD2"/>
<sequence>MGFVSQVGLKLIRAEPARFECKACGTRYELDRQACGECGGHCIGYHDSWLQSRLTERTPHQQSS</sequence>
<organism evidence="1 2">
    <name type="scientific">Haladaptatus litoreus</name>
    <dbReference type="NCBI Taxonomy" id="553468"/>
    <lineage>
        <taxon>Archaea</taxon>
        <taxon>Methanobacteriati</taxon>
        <taxon>Methanobacteriota</taxon>
        <taxon>Stenosarchaea group</taxon>
        <taxon>Halobacteria</taxon>
        <taxon>Halobacteriales</taxon>
        <taxon>Haladaptataceae</taxon>
        <taxon>Haladaptatus</taxon>
    </lineage>
</organism>
<evidence type="ECO:0000313" key="2">
    <source>
        <dbReference type="Proteomes" id="UP000186914"/>
    </source>
</evidence>
<accession>A0A1N6WLD2</accession>
<dbReference type="EMBL" id="FTNO01000001">
    <property type="protein sequence ID" value="SIQ90828.1"/>
    <property type="molecule type" value="Genomic_DNA"/>
</dbReference>
<gene>
    <name evidence="1" type="ORF">SAMN05421858_0773</name>
</gene>
<evidence type="ECO:0000313" key="1">
    <source>
        <dbReference type="EMBL" id="SIQ90828.1"/>
    </source>
</evidence>
<proteinExistence type="predicted"/>
<dbReference type="Proteomes" id="UP000186914">
    <property type="component" value="Unassembled WGS sequence"/>
</dbReference>
<name>A0A1N6WLD2_9EURY</name>
<protein>
    <submittedName>
        <fullName evidence="1">Uncharacterized protein</fullName>
    </submittedName>
</protein>
<keyword evidence="2" id="KW-1185">Reference proteome</keyword>